<evidence type="ECO:0000313" key="1">
    <source>
        <dbReference type="EMBL" id="OUM49017.1"/>
    </source>
</evidence>
<sequence>MKVTKKHVEIALIWFLSSLLCLQVSYVLHTSTAITIGWMLTGIFFIIGLFVTKVKLAKAKQQKAQPF</sequence>
<protein>
    <submittedName>
        <fullName evidence="1">Uncharacterized protein</fullName>
    </submittedName>
</protein>
<dbReference type="RefSeq" id="WP_016113287.1">
    <property type="nucleotide sequence ID" value="NZ_CP189809.1"/>
</dbReference>
<dbReference type="AlphaFoldDB" id="A0A1Y3MF06"/>
<dbReference type="EMBL" id="MWPX01000008">
    <property type="protein sequence ID" value="OUM49017.1"/>
    <property type="molecule type" value="Genomic_DNA"/>
</dbReference>
<accession>A0A1Y3MF06</accession>
<name>A0A1Y3MF06_9BACI</name>
<evidence type="ECO:0000313" key="2">
    <source>
        <dbReference type="Proteomes" id="UP000195321"/>
    </source>
</evidence>
<comment type="caution">
    <text evidence="1">The sequence shown here is derived from an EMBL/GenBank/DDBJ whole genome shotgun (WGS) entry which is preliminary data.</text>
</comment>
<dbReference type="Proteomes" id="UP000195321">
    <property type="component" value="Unassembled WGS sequence"/>
</dbReference>
<reference evidence="1 2" key="1">
    <citation type="submission" date="2017-02" db="EMBL/GenBank/DDBJ databases">
        <title>Bacillus pseudomycoides isolate FSL K6-0042.</title>
        <authorList>
            <person name="Kovac J."/>
        </authorList>
    </citation>
    <scope>NUCLEOTIDE SEQUENCE [LARGE SCALE GENOMIC DNA]</scope>
    <source>
        <strain evidence="1 2">FSL K6-0042</strain>
    </source>
</reference>
<proteinExistence type="predicted"/>
<organism evidence="1 2">
    <name type="scientific">Bacillus pseudomycoides</name>
    <dbReference type="NCBI Taxonomy" id="64104"/>
    <lineage>
        <taxon>Bacteria</taxon>
        <taxon>Bacillati</taxon>
        <taxon>Bacillota</taxon>
        <taxon>Bacilli</taxon>
        <taxon>Bacillales</taxon>
        <taxon>Bacillaceae</taxon>
        <taxon>Bacillus</taxon>
        <taxon>Bacillus cereus group</taxon>
    </lineage>
</organism>
<gene>
    <name evidence="1" type="ORF">BW425_09395</name>
</gene>